<name>A0A7S2FTM0_9STRA</name>
<accession>A0A7S2FTM0</accession>
<gene>
    <name evidence="2" type="ORF">DSPE1174_LOCUS11858</name>
</gene>
<evidence type="ECO:0000313" key="2">
    <source>
        <dbReference type="EMBL" id="CAD9414119.1"/>
    </source>
</evidence>
<keyword evidence="1" id="KW-0812">Transmembrane</keyword>
<protein>
    <submittedName>
        <fullName evidence="2">Uncharacterized protein</fullName>
    </submittedName>
</protein>
<keyword evidence="1" id="KW-1133">Transmembrane helix</keyword>
<proteinExistence type="predicted"/>
<dbReference type="EMBL" id="HBGS01023350">
    <property type="protein sequence ID" value="CAD9414119.1"/>
    <property type="molecule type" value="Transcribed_RNA"/>
</dbReference>
<evidence type="ECO:0000256" key="1">
    <source>
        <dbReference type="SAM" id="Phobius"/>
    </source>
</evidence>
<dbReference type="AlphaFoldDB" id="A0A7S2FTM0"/>
<reference evidence="2" key="1">
    <citation type="submission" date="2021-01" db="EMBL/GenBank/DDBJ databases">
        <authorList>
            <person name="Corre E."/>
            <person name="Pelletier E."/>
            <person name="Niang G."/>
            <person name="Scheremetjew M."/>
            <person name="Finn R."/>
            <person name="Kale V."/>
            <person name="Holt S."/>
            <person name="Cochrane G."/>
            <person name="Meng A."/>
            <person name="Brown T."/>
            <person name="Cohen L."/>
        </authorList>
    </citation>
    <scope>NUCLEOTIDE SEQUENCE</scope>
    <source>
        <strain evidence="2">CCMP1381</strain>
    </source>
</reference>
<keyword evidence="1" id="KW-0472">Membrane</keyword>
<feature type="transmembrane region" description="Helical" evidence="1">
    <location>
        <begin position="6"/>
        <end position="29"/>
    </location>
</feature>
<organism evidence="2">
    <name type="scientific">Octactis speculum</name>
    <dbReference type="NCBI Taxonomy" id="3111310"/>
    <lineage>
        <taxon>Eukaryota</taxon>
        <taxon>Sar</taxon>
        <taxon>Stramenopiles</taxon>
        <taxon>Ochrophyta</taxon>
        <taxon>Dictyochophyceae</taxon>
        <taxon>Dictyochales</taxon>
        <taxon>Dictyochaceae</taxon>
        <taxon>Octactis</taxon>
    </lineage>
</organism>
<sequence length="132" mass="15286">MHFLELAGYFNALIVFNLIHSITGWGMHFHQDYVRTLRLIISFCQGRAKLVWRKGGQTATFEYEKGTIYNLVYKVNTKFFDNDIEHCPESEESRNVWVLNLIPKSNEPLNITPASVTLALRLYHQAIAARRG</sequence>